<dbReference type="PROSITE" id="PS52038">
    <property type="entry name" value="TOPO_IB_2"/>
    <property type="match status" value="1"/>
</dbReference>
<dbReference type="GO" id="GO:0006260">
    <property type="term" value="P:DNA replication"/>
    <property type="evidence" value="ECO:0007669"/>
    <property type="project" value="TreeGrafter"/>
</dbReference>
<evidence type="ECO:0000256" key="10">
    <source>
        <dbReference type="SAM" id="Coils"/>
    </source>
</evidence>
<evidence type="ECO:0000313" key="13">
    <source>
        <dbReference type="Proteomes" id="UP000236333"/>
    </source>
</evidence>
<dbReference type="PANTHER" id="PTHR10290">
    <property type="entry name" value="DNA TOPOISOMERASE I"/>
    <property type="match status" value="1"/>
</dbReference>
<dbReference type="SUPFAM" id="SSF56741">
    <property type="entry name" value="Eukaryotic DNA topoisomerase I, N-terminal DNA-binding fragment"/>
    <property type="match status" value="1"/>
</dbReference>
<dbReference type="InterPro" id="IPR014711">
    <property type="entry name" value="TopoI_cat_a-hlx-sub_euk"/>
</dbReference>
<dbReference type="GO" id="GO:0005730">
    <property type="term" value="C:nucleolus"/>
    <property type="evidence" value="ECO:0007669"/>
    <property type="project" value="TreeGrafter"/>
</dbReference>
<dbReference type="EMBL" id="PGGS01000708">
    <property type="protein sequence ID" value="PNH02171.1"/>
    <property type="molecule type" value="Genomic_DNA"/>
</dbReference>
<dbReference type="FunFam" id="1.10.10.41:FF:000001">
    <property type="entry name" value="DNA topoisomerase I"/>
    <property type="match status" value="1"/>
</dbReference>
<comment type="caution">
    <text evidence="9">Lacks conserved residue(s) required for the propagation of feature annotation.</text>
</comment>
<feature type="non-terminal residue" evidence="12">
    <location>
        <position position="1"/>
    </location>
</feature>
<evidence type="ECO:0000256" key="1">
    <source>
        <dbReference type="ARBA" id="ARBA00000213"/>
    </source>
</evidence>
<dbReference type="Gene3D" id="3.90.15.10">
    <property type="entry name" value="Topoisomerase I, Chain A, domain 3"/>
    <property type="match status" value="1"/>
</dbReference>
<evidence type="ECO:0000313" key="12">
    <source>
        <dbReference type="EMBL" id="PNH02171.1"/>
    </source>
</evidence>
<keyword evidence="10" id="KW-0175">Coiled coil</keyword>
<dbReference type="EC" id="5.6.2.1" evidence="3"/>
<dbReference type="PRINTS" id="PR00416">
    <property type="entry name" value="EUTPISMRASEI"/>
</dbReference>
<reference evidence="12 13" key="1">
    <citation type="journal article" date="2017" name="Mol. Biol. Evol.">
        <title>The 4-celled Tetrabaena socialis nuclear genome reveals the essential components for genetic control of cell number at the origin of multicellularity in the volvocine lineage.</title>
        <authorList>
            <person name="Featherston J."/>
            <person name="Arakaki Y."/>
            <person name="Hanschen E.R."/>
            <person name="Ferris P.J."/>
            <person name="Michod R.E."/>
            <person name="Olson B.J.S.C."/>
            <person name="Nozaki H."/>
            <person name="Durand P.M."/>
        </authorList>
    </citation>
    <scope>NUCLEOTIDE SEQUENCE [LARGE SCALE GENOMIC DNA]</scope>
    <source>
        <strain evidence="12 13">NIES-571</strain>
    </source>
</reference>
<proteinExistence type="inferred from homology"/>
<feature type="coiled-coil region" evidence="10">
    <location>
        <begin position="74"/>
        <end position="101"/>
    </location>
</feature>
<dbReference type="InterPro" id="IPR013030">
    <property type="entry name" value="DNA_topo_DNA_db_N_dom2"/>
</dbReference>
<evidence type="ECO:0000256" key="9">
    <source>
        <dbReference type="PROSITE-ProRule" id="PRU01382"/>
    </source>
</evidence>
<dbReference type="GO" id="GO:0007059">
    <property type="term" value="P:chromosome segregation"/>
    <property type="evidence" value="ECO:0007669"/>
    <property type="project" value="TreeGrafter"/>
</dbReference>
<evidence type="ECO:0000256" key="3">
    <source>
        <dbReference type="ARBA" id="ARBA00012891"/>
    </source>
</evidence>
<keyword evidence="5" id="KW-0799">Topoisomerase</keyword>
<dbReference type="InterPro" id="IPR013034">
    <property type="entry name" value="DNA_topo_DNA_db_N_dom1"/>
</dbReference>
<keyword evidence="6 9" id="KW-0238">DNA-binding</keyword>
<accession>A0A2J7ZPI5</accession>
<name>A0A2J7ZPI5_9CHLO</name>
<dbReference type="InterPro" id="IPR013499">
    <property type="entry name" value="TopoI_euk"/>
</dbReference>
<evidence type="ECO:0000256" key="4">
    <source>
        <dbReference type="ARBA" id="ARBA00019632"/>
    </source>
</evidence>
<dbReference type="PANTHER" id="PTHR10290:SF3">
    <property type="entry name" value="DNA TOPOISOMERASE 1"/>
    <property type="match status" value="1"/>
</dbReference>
<dbReference type="SUPFAM" id="SSF56349">
    <property type="entry name" value="DNA breaking-rejoining enzymes"/>
    <property type="match status" value="1"/>
</dbReference>
<evidence type="ECO:0000256" key="6">
    <source>
        <dbReference type="ARBA" id="ARBA00023125"/>
    </source>
</evidence>
<dbReference type="GO" id="GO:0005694">
    <property type="term" value="C:chromosome"/>
    <property type="evidence" value="ECO:0007669"/>
    <property type="project" value="InterPro"/>
</dbReference>
<dbReference type="GO" id="GO:0003917">
    <property type="term" value="F:DNA topoisomerase type I (single strand cut, ATP-independent) activity"/>
    <property type="evidence" value="ECO:0007669"/>
    <property type="project" value="UniProtKB-EC"/>
</dbReference>
<dbReference type="AlphaFoldDB" id="A0A2J7ZPI5"/>
<evidence type="ECO:0000256" key="2">
    <source>
        <dbReference type="ARBA" id="ARBA00006645"/>
    </source>
</evidence>
<dbReference type="Proteomes" id="UP000236333">
    <property type="component" value="Unassembled WGS sequence"/>
</dbReference>
<dbReference type="GO" id="GO:0006265">
    <property type="term" value="P:DNA topological change"/>
    <property type="evidence" value="ECO:0007669"/>
    <property type="project" value="InterPro"/>
</dbReference>
<evidence type="ECO:0000256" key="5">
    <source>
        <dbReference type="ARBA" id="ARBA00023029"/>
    </source>
</evidence>
<comment type="caution">
    <text evidence="12">The sequence shown here is derived from an EMBL/GenBank/DDBJ whole genome shotgun (WGS) entry which is preliminary data.</text>
</comment>
<sequence length="320" mass="36500">PHGVKMLYAGVPVDLTPEQEEVATMFAVMKDTDYMQKPIFLNNFWGGFKEVLGKNHAIKGLEKCDFTPIYDWHMAQREAKKNVSKEEKDRVKKERDEKEAKYKIAYVDGRAEPVGNCRVEPPGLFRGRGEHPKMGKIKKRIYPRDVTINIGEGEPIPEHPYPGQTWKEVKNDHTVTWLAYWKDTISAKDYKYVFLGATSTFKADSDLAKYEKARKLKELIVDVRKNYERDWDSSDHRKRQMACAMYFIDKLALRAGHEKDDDEADTVGCCTLKVAAGGCGGVCVRVFSRVAQIQKWGRRPRSKVTVAGCKVACKLRCALG</sequence>
<gene>
    <name evidence="12" type="ORF">TSOC_011875</name>
</gene>
<feature type="domain" description="DNA topoisomerase I eukaryotic-type" evidence="11">
    <location>
        <begin position="124"/>
        <end position="313"/>
    </location>
</feature>
<dbReference type="Pfam" id="PF02919">
    <property type="entry name" value="Topoisom_I_N"/>
    <property type="match status" value="1"/>
</dbReference>
<dbReference type="SMART" id="SM00435">
    <property type="entry name" value="TOPEUc"/>
    <property type="match status" value="1"/>
</dbReference>
<dbReference type="Pfam" id="PF01028">
    <property type="entry name" value="Topoisom_I"/>
    <property type="match status" value="1"/>
</dbReference>
<evidence type="ECO:0000259" key="11">
    <source>
        <dbReference type="SMART" id="SM00435"/>
    </source>
</evidence>
<dbReference type="Gene3D" id="2.170.11.10">
    <property type="entry name" value="DNA Topoisomerase I, domain 2"/>
    <property type="match status" value="1"/>
</dbReference>
<dbReference type="InterPro" id="IPR051062">
    <property type="entry name" value="Topoisomerase_IB"/>
</dbReference>
<organism evidence="12 13">
    <name type="scientific">Tetrabaena socialis</name>
    <dbReference type="NCBI Taxonomy" id="47790"/>
    <lineage>
        <taxon>Eukaryota</taxon>
        <taxon>Viridiplantae</taxon>
        <taxon>Chlorophyta</taxon>
        <taxon>core chlorophytes</taxon>
        <taxon>Chlorophyceae</taxon>
        <taxon>CS clade</taxon>
        <taxon>Chlamydomonadales</taxon>
        <taxon>Tetrabaenaceae</taxon>
        <taxon>Tetrabaena</taxon>
    </lineage>
</organism>
<keyword evidence="13" id="KW-1185">Reference proteome</keyword>
<dbReference type="InterPro" id="IPR011010">
    <property type="entry name" value="DNA_brk_join_enz"/>
</dbReference>
<keyword evidence="7 12" id="KW-0413">Isomerase</keyword>
<dbReference type="InterPro" id="IPR001631">
    <property type="entry name" value="TopoI"/>
</dbReference>
<dbReference type="GO" id="GO:0003677">
    <property type="term" value="F:DNA binding"/>
    <property type="evidence" value="ECO:0007669"/>
    <property type="project" value="UniProtKB-UniRule"/>
</dbReference>
<comment type="catalytic activity">
    <reaction evidence="1">
        <text>ATP-independent breakage of single-stranded DNA, followed by passage and rejoining.</text>
        <dbReference type="EC" id="5.6.2.1"/>
    </reaction>
</comment>
<dbReference type="InterPro" id="IPR036202">
    <property type="entry name" value="TopoI_DNA-bd_euk_N_sf"/>
</dbReference>
<dbReference type="InterPro" id="IPR013500">
    <property type="entry name" value="TopoI_cat_euk"/>
</dbReference>
<dbReference type="CDD" id="cd00660">
    <property type="entry name" value="Topoisomer_IB_N"/>
    <property type="match status" value="1"/>
</dbReference>
<evidence type="ECO:0000256" key="8">
    <source>
        <dbReference type="ARBA" id="ARBA00033297"/>
    </source>
</evidence>
<protein>
    <recommendedName>
        <fullName evidence="4">DNA topoisomerase 1</fullName>
        <ecNumber evidence="3">5.6.2.1</ecNumber>
    </recommendedName>
    <alternativeName>
        <fullName evidence="8">DNA topoisomerase I</fullName>
    </alternativeName>
</protein>
<dbReference type="OrthoDB" id="47179at2759"/>
<dbReference type="InterPro" id="IPR008336">
    <property type="entry name" value="TopoI_DNA-bd_euk"/>
</dbReference>
<evidence type="ECO:0000256" key="7">
    <source>
        <dbReference type="ARBA" id="ARBA00023235"/>
    </source>
</evidence>
<comment type="similarity">
    <text evidence="2">Belongs to the type IB topoisomerase family.</text>
</comment>
<dbReference type="Gene3D" id="1.10.10.41">
    <property type="entry name" value="Yeast DNA topoisomerase - domain 1"/>
    <property type="match status" value="1"/>
</dbReference>